<dbReference type="PANTHER" id="PTHR32024">
    <property type="entry name" value="TRK SYSTEM POTASSIUM UPTAKE PROTEIN TRKG-RELATED"/>
    <property type="match status" value="1"/>
</dbReference>
<evidence type="ECO:0000256" key="5">
    <source>
        <dbReference type="ARBA" id="ARBA00022692"/>
    </source>
</evidence>
<keyword evidence="7 10" id="KW-1133">Transmembrane helix</keyword>
<feature type="transmembrane region" description="Helical" evidence="10">
    <location>
        <begin position="12"/>
        <end position="35"/>
    </location>
</feature>
<dbReference type="InterPro" id="IPR004772">
    <property type="entry name" value="TrkH"/>
</dbReference>
<organism evidence="11 12">
    <name type="scientific">Candidatus Wallbacteria bacterium GWC2_49_35</name>
    <dbReference type="NCBI Taxonomy" id="1817813"/>
    <lineage>
        <taxon>Bacteria</taxon>
        <taxon>Candidatus Walliibacteriota</taxon>
    </lineage>
</organism>
<comment type="caution">
    <text evidence="11">The sequence shown here is derived from an EMBL/GenBank/DDBJ whole genome shotgun (WGS) entry which is preliminary data.</text>
</comment>
<evidence type="ECO:0000256" key="4">
    <source>
        <dbReference type="ARBA" id="ARBA00022538"/>
    </source>
</evidence>
<feature type="transmembrane region" description="Helical" evidence="10">
    <location>
        <begin position="408"/>
        <end position="429"/>
    </location>
</feature>
<feature type="transmembrane region" description="Helical" evidence="10">
    <location>
        <begin position="352"/>
        <end position="372"/>
    </location>
</feature>
<feature type="transmembrane region" description="Helical" evidence="10">
    <location>
        <begin position="191"/>
        <end position="217"/>
    </location>
</feature>
<protein>
    <recommendedName>
        <fullName evidence="13">Trk family potassium uptake protein</fullName>
    </recommendedName>
</protein>
<dbReference type="GO" id="GO:0015379">
    <property type="term" value="F:potassium:chloride symporter activity"/>
    <property type="evidence" value="ECO:0007669"/>
    <property type="project" value="InterPro"/>
</dbReference>
<comment type="subcellular location">
    <subcellularLocation>
        <location evidence="1">Cell membrane</location>
        <topology evidence="1">Multi-pass membrane protein</topology>
    </subcellularLocation>
</comment>
<keyword evidence="3" id="KW-1003">Cell membrane</keyword>
<evidence type="ECO:0000256" key="7">
    <source>
        <dbReference type="ARBA" id="ARBA00022989"/>
    </source>
</evidence>
<evidence type="ECO:0000256" key="9">
    <source>
        <dbReference type="ARBA" id="ARBA00023136"/>
    </source>
</evidence>
<keyword evidence="5 10" id="KW-0812">Transmembrane</keyword>
<evidence type="ECO:0000256" key="3">
    <source>
        <dbReference type="ARBA" id="ARBA00022475"/>
    </source>
</evidence>
<keyword evidence="6" id="KW-0630">Potassium</keyword>
<dbReference type="Pfam" id="PF02386">
    <property type="entry name" value="TrkH"/>
    <property type="match status" value="1"/>
</dbReference>
<keyword evidence="9 10" id="KW-0472">Membrane</keyword>
<sequence>MRSIPLEWTPSQLLVISFLTVILIGTFLLTCGFSAQPGVKIGYIDALFTATSAVCVTGLTSVDTPMSYSFIGQIIILLLVQFGGLGIMTIVTFGMSAVSGRVSLRFRLFAREDRPSNTSIDLVELIKYVFIITITIEAIGALILFTVFKYQKGYAAVKALYFAVFHSVSAFCNAGFALFSDSLMSFDGNLAVHLVIGSLIIIGGIGFNTIVDIIYFFRTRSRYQLSLNTKITLFTSLILIVSGFLIILLLEYNNPTTIGTFPLHKKIYASLFQSITLRTAGFNTIDNGLLLPPTLLLCMIFMFIGASPGGTGGGIKTTTTAILFKSIMRSIHDDTQIVIFKKAVPKESISKSVAVFTISMILILFGAFALLFCEKFGFVEILFETVSAFGTVGLSMGITAKLSAFGKLVITAIMFLGRVGSLTVVFALAKARPKLDVRYPEETVLIG</sequence>
<dbReference type="STRING" id="1817813.A2008_08315"/>
<accession>A0A1F7WJJ9</accession>
<dbReference type="PANTHER" id="PTHR32024:SF1">
    <property type="entry name" value="KTR SYSTEM POTASSIUM UPTAKE PROTEIN B"/>
    <property type="match status" value="1"/>
</dbReference>
<dbReference type="AlphaFoldDB" id="A0A1F7WJJ9"/>
<keyword evidence="4" id="KW-0633">Potassium transport</keyword>
<evidence type="ECO:0000256" key="6">
    <source>
        <dbReference type="ARBA" id="ARBA00022958"/>
    </source>
</evidence>
<dbReference type="NCBIfam" id="TIGR00933">
    <property type="entry name" value="2a38"/>
    <property type="match status" value="1"/>
</dbReference>
<feature type="transmembrane region" description="Helical" evidence="10">
    <location>
        <begin position="74"/>
        <end position="98"/>
    </location>
</feature>
<feature type="transmembrane region" description="Helical" evidence="10">
    <location>
        <begin position="229"/>
        <end position="250"/>
    </location>
</feature>
<feature type="transmembrane region" description="Helical" evidence="10">
    <location>
        <begin position="160"/>
        <end position="179"/>
    </location>
</feature>
<feature type="transmembrane region" description="Helical" evidence="10">
    <location>
        <begin position="378"/>
        <end position="396"/>
    </location>
</feature>
<name>A0A1F7WJJ9_9BACT</name>
<feature type="transmembrane region" description="Helical" evidence="10">
    <location>
        <begin position="41"/>
        <end position="62"/>
    </location>
</feature>
<dbReference type="EMBL" id="MGFH01000211">
    <property type="protein sequence ID" value="OGM02318.1"/>
    <property type="molecule type" value="Genomic_DNA"/>
</dbReference>
<keyword evidence="2" id="KW-0813">Transport</keyword>
<keyword evidence="8" id="KW-0406">Ion transport</keyword>
<evidence type="ECO:0000256" key="8">
    <source>
        <dbReference type="ARBA" id="ARBA00023065"/>
    </source>
</evidence>
<evidence type="ECO:0000256" key="2">
    <source>
        <dbReference type="ARBA" id="ARBA00022448"/>
    </source>
</evidence>
<feature type="transmembrane region" description="Helical" evidence="10">
    <location>
        <begin position="125"/>
        <end position="148"/>
    </location>
</feature>
<dbReference type="InterPro" id="IPR003445">
    <property type="entry name" value="Cat_transpt"/>
</dbReference>
<proteinExistence type="predicted"/>
<evidence type="ECO:0000313" key="12">
    <source>
        <dbReference type="Proteomes" id="UP000178735"/>
    </source>
</evidence>
<evidence type="ECO:0000256" key="10">
    <source>
        <dbReference type="SAM" id="Phobius"/>
    </source>
</evidence>
<gene>
    <name evidence="11" type="ORF">A2008_08315</name>
</gene>
<dbReference type="GO" id="GO:0005886">
    <property type="term" value="C:plasma membrane"/>
    <property type="evidence" value="ECO:0007669"/>
    <property type="project" value="UniProtKB-SubCell"/>
</dbReference>
<feature type="transmembrane region" description="Helical" evidence="10">
    <location>
        <begin position="289"/>
        <end position="306"/>
    </location>
</feature>
<evidence type="ECO:0000313" key="11">
    <source>
        <dbReference type="EMBL" id="OGM02318.1"/>
    </source>
</evidence>
<evidence type="ECO:0000256" key="1">
    <source>
        <dbReference type="ARBA" id="ARBA00004651"/>
    </source>
</evidence>
<reference evidence="11 12" key="1">
    <citation type="journal article" date="2016" name="Nat. Commun.">
        <title>Thousands of microbial genomes shed light on interconnected biogeochemical processes in an aquifer system.</title>
        <authorList>
            <person name="Anantharaman K."/>
            <person name="Brown C.T."/>
            <person name="Hug L.A."/>
            <person name="Sharon I."/>
            <person name="Castelle C.J."/>
            <person name="Probst A.J."/>
            <person name="Thomas B.C."/>
            <person name="Singh A."/>
            <person name="Wilkins M.J."/>
            <person name="Karaoz U."/>
            <person name="Brodie E.L."/>
            <person name="Williams K.H."/>
            <person name="Hubbard S.S."/>
            <person name="Banfield J.F."/>
        </authorList>
    </citation>
    <scope>NUCLEOTIDE SEQUENCE [LARGE SCALE GENOMIC DNA]</scope>
</reference>
<evidence type="ECO:0008006" key="13">
    <source>
        <dbReference type="Google" id="ProtNLM"/>
    </source>
</evidence>
<dbReference type="Proteomes" id="UP000178735">
    <property type="component" value="Unassembled WGS sequence"/>
</dbReference>